<dbReference type="Proteomes" id="UP000825701">
    <property type="component" value="Chromosome"/>
</dbReference>
<feature type="chain" id="PRO_5039151428" evidence="1">
    <location>
        <begin position="25"/>
        <end position="144"/>
    </location>
</feature>
<dbReference type="KEGG" id="cmet:K6K41_14635"/>
<organism evidence="2 3">
    <name type="scientific">Chenggangzhangella methanolivorans</name>
    <dbReference type="NCBI Taxonomy" id="1437009"/>
    <lineage>
        <taxon>Bacteria</taxon>
        <taxon>Pseudomonadati</taxon>
        <taxon>Pseudomonadota</taxon>
        <taxon>Alphaproteobacteria</taxon>
        <taxon>Hyphomicrobiales</taxon>
        <taxon>Methylopilaceae</taxon>
        <taxon>Chenggangzhangella</taxon>
    </lineage>
</organism>
<accession>A0A9E6UKX0</accession>
<dbReference type="EMBL" id="CP081869">
    <property type="protein sequence ID" value="QZN98350.1"/>
    <property type="molecule type" value="Genomic_DNA"/>
</dbReference>
<evidence type="ECO:0000313" key="3">
    <source>
        <dbReference type="Proteomes" id="UP000825701"/>
    </source>
</evidence>
<evidence type="ECO:0000313" key="2">
    <source>
        <dbReference type="EMBL" id="QZN98350.1"/>
    </source>
</evidence>
<feature type="signal peptide" evidence="1">
    <location>
        <begin position="1"/>
        <end position="24"/>
    </location>
</feature>
<keyword evidence="1" id="KW-0732">Signal</keyword>
<reference evidence="2" key="1">
    <citation type="submission" date="2021-08" db="EMBL/GenBank/DDBJ databases">
        <authorList>
            <person name="Zhang H."/>
            <person name="Xu M."/>
            <person name="Yu Z."/>
            <person name="Yang L."/>
            <person name="Cai Y."/>
        </authorList>
    </citation>
    <scope>NUCLEOTIDE SEQUENCE</scope>
    <source>
        <strain evidence="2">CHL1</strain>
    </source>
</reference>
<dbReference type="RefSeq" id="WP_261401258.1">
    <property type="nucleotide sequence ID" value="NZ_CP081869.1"/>
</dbReference>
<gene>
    <name evidence="2" type="ORF">K6K41_14635</name>
</gene>
<sequence>MTKSRTIALALALVAAFSPLSALAADGFNTPPAGYRAPQAAPGDLGSAIMSAVVDPDGTLVRGEGAVSAQRFFEGAFGVEFGRDVTACAFVVSIGGSDAQGTPEPGLISAVGRLGEARQIFVSTKDAKARSVDRPFHLIVYCGR</sequence>
<evidence type="ECO:0000256" key="1">
    <source>
        <dbReference type="SAM" id="SignalP"/>
    </source>
</evidence>
<keyword evidence="3" id="KW-1185">Reference proteome</keyword>
<dbReference type="AlphaFoldDB" id="A0A9E6UKX0"/>
<name>A0A9E6UKX0_9HYPH</name>
<protein>
    <submittedName>
        <fullName evidence="2">Uncharacterized protein</fullName>
    </submittedName>
</protein>
<proteinExistence type="predicted"/>